<gene>
    <name evidence="2" type="ORF">CSKR_108783</name>
</gene>
<proteinExistence type="predicted"/>
<evidence type="ECO:0000256" key="1">
    <source>
        <dbReference type="SAM" id="MobiDB-lite"/>
    </source>
</evidence>
<protein>
    <submittedName>
        <fullName evidence="2">Uncharacterized protein</fullName>
    </submittedName>
</protein>
<keyword evidence="3" id="KW-1185">Reference proteome</keyword>
<evidence type="ECO:0000313" key="2">
    <source>
        <dbReference type="EMBL" id="KAG5450667.1"/>
    </source>
</evidence>
<dbReference type="InParanoid" id="A0A419Q574"/>
<dbReference type="EMBL" id="NIRI02000042">
    <property type="protein sequence ID" value="KAG5450667.1"/>
    <property type="molecule type" value="Genomic_DNA"/>
</dbReference>
<reference evidence="2 3" key="1">
    <citation type="journal article" date="2018" name="Biotechnol. Adv.">
        <title>Improved genomic resources and new bioinformatic workflow for the carcinogenic parasite Clonorchis sinensis: Biotechnological implications.</title>
        <authorList>
            <person name="Wang D."/>
            <person name="Korhonen P.K."/>
            <person name="Gasser R.B."/>
            <person name="Young N.D."/>
        </authorList>
    </citation>
    <scope>NUCLEOTIDE SEQUENCE [LARGE SCALE GENOMIC DNA]</scope>
    <source>
        <strain evidence="2">Cs-k2</strain>
    </source>
</reference>
<dbReference type="Proteomes" id="UP000286415">
    <property type="component" value="Unassembled WGS sequence"/>
</dbReference>
<name>A0A419Q574_CLOSI</name>
<feature type="compositionally biased region" description="Basic and acidic residues" evidence="1">
    <location>
        <begin position="86"/>
        <end position="95"/>
    </location>
</feature>
<evidence type="ECO:0000313" key="3">
    <source>
        <dbReference type="Proteomes" id="UP000286415"/>
    </source>
</evidence>
<dbReference type="AlphaFoldDB" id="A0A419Q574"/>
<reference evidence="2 3" key="2">
    <citation type="journal article" date="2021" name="Genomics">
        <title>High-quality reference genome for Clonorchis sinensis.</title>
        <authorList>
            <person name="Young N.D."/>
            <person name="Stroehlein A.J."/>
            <person name="Kinkar L."/>
            <person name="Wang T."/>
            <person name="Sohn W.M."/>
            <person name="Chang B.C.H."/>
            <person name="Kaur P."/>
            <person name="Weisz D."/>
            <person name="Dudchenko O."/>
            <person name="Aiden E.L."/>
            <person name="Korhonen P.K."/>
            <person name="Gasser R.B."/>
        </authorList>
    </citation>
    <scope>NUCLEOTIDE SEQUENCE [LARGE SCALE GENOMIC DNA]</scope>
    <source>
        <strain evidence="2">Cs-k2</strain>
    </source>
</reference>
<sequence length="107" mass="12589">MVKPLSVGIDEVSRLVRDEYLHVVHLQMGGMRFLFYSFVRDSIDLFDTTLYRQIVMDVRNKLITKRLCQNNITLNIRLTETQGLRLPDEPQEGRNRSWTAEEFSVTL</sequence>
<comment type="caution">
    <text evidence="2">The sequence shown here is derived from an EMBL/GenBank/DDBJ whole genome shotgun (WGS) entry which is preliminary data.</text>
</comment>
<feature type="region of interest" description="Disordered" evidence="1">
    <location>
        <begin position="85"/>
        <end position="107"/>
    </location>
</feature>
<accession>A0A419Q574</accession>
<organism evidence="2 3">
    <name type="scientific">Clonorchis sinensis</name>
    <name type="common">Chinese liver fluke</name>
    <dbReference type="NCBI Taxonomy" id="79923"/>
    <lineage>
        <taxon>Eukaryota</taxon>
        <taxon>Metazoa</taxon>
        <taxon>Spiralia</taxon>
        <taxon>Lophotrochozoa</taxon>
        <taxon>Platyhelminthes</taxon>
        <taxon>Trematoda</taxon>
        <taxon>Digenea</taxon>
        <taxon>Opisthorchiida</taxon>
        <taxon>Opisthorchiata</taxon>
        <taxon>Opisthorchiidae</taxon>
        <taxon>Clonorchis</taxon>
    </lineage>
</organism>